<evidence type="ECO:0000256" key="2">
    <source>
        <dbReference type="SAM" id="SignalP"/>
    </source>
</evidence>
<comment type="caution">
    <text evidence="3">The sequence shown here is derived from an EMBL/GenBank/DDBJ whole genome shotgun (WGS) entry which is preliminary data.</text>
</comment>
<proteinExistence type="predicted"/>
<dbReference type="InterPro" id="IPR011990">
    <property type="entry name" value="TPR-like_helical_dom_sf"/>
</dbReference>
<dbReference type="OrthoDB" id="1451408at2"/>
<evidence type="ECO:0000256" key="1">
    <source>
        <dbReference type="PROSITE-ProRule" id="PRU00339"/>
    </source>
</evidence>
<evidence type="ECO:0000313" key="3">
    <source>
        <dbReference type="EMBL" id="TBX69940.1"/>
    </source>
</evidence>
<dbReference type="RefSeq" id="WP_131475669.1">
    <property type="nucleotide sequence ID" value="NZ_SJPE01000005.1"/>
</dbReference>
<feature type="chain" id="PRO_5020823830" evidence="2">
    <location>
        <begin position="19"/>
        <end position="399"/>
    </location>
</feature>
<accession>A0A4Q9Z3M5</accession>
<gene>
    <name evidence="3" type="ORF">EZL74_05855</name>
</gene>
<dbReference type="AlphaFoldDB" id="A0A4Q9Z3M5"/>
<dbReference type="EMBL" id="SJPE01000005">
    <property type="protein sequence ID" value="TBX69940.1"/>
    <property type="molecule type" value="Genomic_DNA"/>
</dbReference>
<dbReference type="Proteomes" id="UP000293300">
    <property type="component" value="Unassembled WGS sequence"/>
</dbReference>
<sequence length="399" mass="44670">MKFTKLAALLLFVSVVSAQSKEGYWDNVRSTNETLGISSGKRKSIKTADFPEGTTEIVYRISLLDDNQKLSSSLVSVLKAIPDPTGISQGSAGAIFLLSTITGSDKCKYAVFTNEKDALEYEKSGVLKNACIVQDNPVNKEAKLLSANSKCLAARTKNLWFVFESTNWVMNEKVVLEVVPWIDYKLSSGWNTDTKKEVVSLCKSLDVTSSVAKKDLFCGVFLDMITEAYSYKDFKSLIQQERAKVVESFSEKALIKTGETKALVVSAKNEALQLFTKGKKQEAINLLQNTLDKNNSGVAADYNLLGRFYLLTRQFDKAMEVFSIAQQKDAANLAVKLNLAHTYLFKNEFSKAKEIYKQYKNQNISANVSWVQQTKADFQEFEKNGLNNSRFKRVLNIIE</sequence>
<reference evidence="3 4" key="1">
    <citation type="submission" date="2019-02" db="EMBL/GenBank/DDBJ databases">
        <title>Flavobacterium sp. RD-2-33 isolated from forest soil.</title>
        <authorList>
            <person name="Chaudhary D.K."/>
        </authorList>
    </citation>
    <scope>NUCLEOTIDE SEQUENCE [LARGE SCALE GENOMIC DNA]</scope>
    <source>
        <strain evidence="3 4">RD-2-33</strain>
    </source>
</reference>
<dbReference type="Gene3D" id="1.25.40.10">
    <property type="entry name" value="Tetratricopeptide repeat domain"/>
    <property type="match status" value="1"/>
</dbReference>
<feature type="signal peptide" evidence="2">
    <location>
        <begin position="1"/>
        <end position="18"/>
    </location>
</feature>
<name>A0A4Q9Z3M5_9FLAO</name>
<dbReference type="SUPFAM" id="SSF48452">
    <property type="entry name" value="TPR-like"/>
    <property type="match status" value="1"/>
</dbReference>
<keyword evidence="1" id="KW-0802">TPR repeat</keyword>
<protein>
    <submittedName>
        <fullName evidence="3">Tetratricopeptide repeat protein</fullName>
    </submittedName>
</protein>
<keyword evidence="2" id="KW-0732">Signal</keyword>
<feature type="repeat" description="TPR" evidence="1">
    <location>
        <begin position="299"/>
        <end position="332"/>
    </location>
</feature>
<dbReference type="PROSITE" id="PS50005">
    <property type="entry name" value="TPR"/>
    <property type="match status" value="1"/>
</dbReference>
<dbReference type="InterPro" id="IPR019734">
    <property type="entry name" value="TPR_rpt"/>
</dbReference>
<organism evidence="3 4">
    <name type="scientific">Flavobacterium silvisoli</name>
    <dbReference type="NCBI Taxonomy" id="2529433"/>
    <lineage>
        <taxon>Bacteria</taxon>
        <taxon>Pseudomonadati</taxon>
        <taxon>Bacteroidota</taxon>
        <taxon>Flavobacteriia</taxon>
        <taxon>Flavobacteriales</taxon>
        <taxon>Flavobacteriaceae</taxon>
        <taxon>Flavobacterium</taxon>
    </lineage>
</organism>
<keyword evidence="4" id="KW-1185">Reference proteome</keyword>
<evidence type="ECO:0000313" key="4">
    <source>
        <dbReference type="Proteomes" id="UP000293300"/>
    </source>
</evidence>